<feature type="chain" id="PRO_5002799027" evidence="1">
    <location>
        <begin position="21"/>
        <end position="423"/>
    </location>
</feature>
<protein>
    <submittedName>
        <fullName evidence="2">Hypothetical spore wall protein 14</fullName>
    </submittedName>
</protein>
<evidence type="ECO:0000256" key="1">
    <source>
        <dbReference type="SAM" id="SignalP"/>
    </source>
</evidence>
<evidence type="ECO:0000313" key="2">
    <source>
        <dbReference type="EMBL" id="ABY49796.1"/>
    </source>
</evidence>
<name>B3TJG1_NOSBO</name>
<dbReference type="AlphaFoldDB" id="B3TJG1"/>
<organism evidence="2">
    <name type="scientific">Nosema bombycis</name>
    <name type="common">Microsporidian parasite</name>
    <name type="synonym">Pebrine of silkworm</name>
    <dbReference type="NCBI Taxonomy" id="27978"/>
    <lineage>
        <taxon>Eukaryota</taxon>
        <taxon>Fungi</taxon>
        <taxon>Fungi incertae sedis</taxon>
        <taxon>Microsporidia</taxon>
        <taxon>Nosematidae</taxon>
        <taxon>Nosema</taxon>
    </lineage>
</organism>
<dbReference type="VEuPathDB" id="MicrosporidiaDB:NBO_364g0009"/>
<gene>
    <name evidence="2" type="primary">HSWP14</name>
</gene>
<accession>B3TJG1</accession>
<proteinExistence type="predicted"/>
<dbReference type="EMBL" id="EU179720">
    <property type="protein sequence ID" value="ABY49796.1"/>
    <property type="molecule type" value="Genomic_DNA"/>
</dbReference>
<feature type="signal peptide" evidence="1">
    <location>
        <begin position="1"/>
        <end position="20"/>
    </location>
</feature>
<keyword evidence="1" id="KW-0732">Signal</keyword>
<reference evidence="2" key="1">
    <citation type="submission" date="2007-09" db="EMBL/GenBank/DDBJ databases">
        <title>Proteomic analysis of spore wall proteins and identification of two spore wall proteins from Nosema bombycis (Microsporidia).</title>
        <authorList>
            <person name="Wu Z."/>
            <person name="Li Y."/>
            <person name="Pan G."/>
            <person name="Zhou Z."/>
        </authorList>
    </citation>
    <scope>NUCLEOTIDE SEQUENCE</scope>
</reference>
<sequence>MFGLLSKIFCFQIILTSSNSDIIENPALKRFTDAFKDDSAYKWMRARGKPSLDGCGLFFVTRDKVRNVLNVINTEEYKTIKSFIMETKMNLKEVSNAYHGTFNIISSVQRILKLIEKFKEIDDEIFYREYDILYRNIELTILEFRLKFNQKQTLIRFFDRSHEKYNESNAVFANNYETRSFIDSIDEILHFDILPIDVKTPANVLANFKNFRYSKRCLEEEINCFIKGKYKIVCPKDIFRQVSKCSFDKTDRNAVDVSKYMDVPLSCNLTVVKILMILFHYYSEVLKKNTKYNIIYKSYKYYIITWSYSLNPRLEKVVRYWLRKKIQNLSERIMIPKFSFINGLKKEYSTVMSEDTLKDPITTRLILLSCGHRLGLELITDFFKNFYINESSPITCNVCGMSIKILSSYYTNVYEFKVENNEN</sequence>